<reference evidence="1" key="1">
    <citation type="submission" date="2023-04" db="EMBL/GenBank/DDBJ databases">
        <title>Draft Genome sequencing of Naganishia species isolated from polar environments using Oxford Nanopore Technology.</title>
        <authorList>
            <person name="Leo P."/>
            <person name="Venkateswaran K."/>
        </authorList>
    </citation>
    <scope>NUCLEOTIDE SEQUENCE</scope>
    <source>
        <strain evidence="1">MNA-CCFEE 5261</strain>
    </source>
</reference>
<sequence length="409" mass="43916">MAATSTLVSALPATDNFAHDPTASASSANHSGQASGTRSRRGGAARGGGNRSRGRGNGRFQNAREFTDQPPPGGATLPQPGDGAYLANVSNRPPSGNQSRRPNQPRMPQGPNDPRQRARNAHQQQAPENQPVLPVDHSRSGLAGNADGAVAGSIIQGQIHGDADRVTIGVSSGRGDRPPKTRNRNNRNNKANTSQNTAEGSNRPSIPNNEENTGSKPQPRKNGRERQQQSQQGVSKPPVNARRAAFGGKLSSYAANGKSKNHDGDAENQFEEAQDRAMLGYSSVDRRNVFGMSKEADDLTSRLIRGLTSRPFLECPICFSDLLPSQAIWSCLPTFSSTNPSTADTTCCYTPFHLSCMQDWSSRSLKEARELPLRFPIRAVRAVRENAATATILVLYPVTLDLVRPATSH</sequence>
<dbReference type="Proteomes" id="UP001241377">
    <property type="component" value="Unassembled WGS sequence"/>
</dbReference>
<organism evidence="1 2">
    <name type="scientific">Naganishia cerealis</name>
    <dbReference type="NCBI Taxonomy" id="610337"/>
    <lineage>
        <taxon>Eukaryota</taxon>
        <taxon>Fungi</taxon>
        <taxon>Dikarya</taxon>
        <taxon>Basidiomycota</taxon>
        <taxon>Agaricomycotina</taxon>
        <taxon>Tremellomycetes</taxon>
        <taxon>Filobasidiales</taxon>
        <taxon>Filobasidiaceae</taxon>
        <taxon>Naganishia</taxon>
    </lineage>
</organism>
<keyword evidence="2" id="KW-1185">Reference proteome</keyword>
<evidence type="ECO:0000313" key="1">
    <source>
        <dbReference type="EMBL" id="KAJ9097817.1"/>
    </source>
</evidence>
<evidence type="ECO:0000313" key="2">
    <source>
        <dbReference type="Proteomes" id="UP001241377"/>
    </source>
</evidence>
<comment type="caution">
    <text evidence="1">The sequence shown here is derived from an EMBL/GenBank/DDBJ whole genome shotgun (WGS) entry which is preliminary data.</text>
</comment>
<proteinExistence type="predicted"/>
<accession>A0ACC2VGX4</accession>
<dbReference type="EMBL" id="JASBWR010000083">
    <property type="protein sequence ID" value="KAJ9097817.1"/>
    <property type="molecule type" value="Genomic_DNA"/>
</dbReference>
<gene>
    <name evidence="1" type="ORF">QFC19_006685</name>
</gene>
<name>A0ACC2VGX4_9TREE</name>
<protein>
    <submittedName>
        <fullName evidence="1">Uncharacterized protein</fullName>
    </submittedName>
</protein>